<name>A0ABU2ED60_9BURK</name>
<dbReference type="Proteomes" id="UP001248067">
    <property type="component" value="Unassembled WGS sequence"/>
</dbReference>
<protein>
    <submittedName>
        <fullName evidence="1">Uncharacterized protein</fullName>
    </submittedName>
</protein>
<dbReference type="EMBL" id="VJSY01000063">
    <property type="protein sequence ID" value="MDR8757523.1"/>
    <property type="molecule type" value="Genomic_DNA"/>
</dbReference>
<evidence type="ECO:0000313" key="1">
    <source>
        <dbReference type="EMBL" id="MDR8757523.1"/>
    </source>
</evidence>
<proteinExistence type="predicted"/>
<organism evidence="1 2">
    <name type="scientific">Burkholderia pseudomultivorans</name>
    <dbReference type="NCBI Taxonomy" id="1207504"/>
    <lineage>
        <taxon>Bacteria</taxon>
        <taxon>Pseudomonadati</taxon>
        <taxon>Pseudomonadota</taxon>
        <taxon>Betaproteobacteria</taxon>
        <taxon>Burkholderiales</taxon>
        <taxon>Burkholderiaceae</taxon>
        <taxon>Burkholderia</taxon>
        <taxon>Burkholderia cepacia complex</taxon>
    </lineage>
</organism>
<reference evidence="1 2" key="1">
    <citation type="submission" date="2019-06" db="EMBL/GenBank/DDBJ databases">
        <title>Evolution of Burkholderia multivorans in the lungs of Cystic Fibrosis patients.</title>
        <authorList>
            <person name="Moreira L.M."/>
        </authorList>
    </citation>
    <scope>NUCLEOTIDE SEQUENCE [LARGE SCALE GENOMIC DNA]</scope>
    <source>
        <strain evidence="1 2">VC13239</strain>
    </source>
</reference>
<dbReference type="RefSeq" id="WP_034194713.1">
    <property type="nucleotide sequence ID" value="NZ_CADFDQ010000040.1"/>
</dbReference>
<keyword evidence="2" id="KW-1185">Reference proteome</keyword>
<evidence type="ECO:0000313" key="2">
    <source>
        <dbReference type="Proteomes" id="UP001248067"/>
    </source>
</evidence>
<gene>
    <name evidence="1" type="ORF">FEQ00_05977</name>
</gene>
<sequence>MSYRSPFIPIVYPDETGRPSAMQYRIVFTEREPWLAILQLRQTGDDYASPVESPSVRDHVLNRLLDSDLRALPLGVLRLVAGDASGEFEYEMTPDIHDYIGRGNRYRASPERARRGKLVERIEIDSRSLVAGSVRVDTVHAVAAPLSAEVRAAPG</sequence>
<comment type="caution">
    <text evidence="1">The sequence shown here is derived from an EMBL/GenBank/DDBJ whole genome shotgun (WGS) entry which is preliminary data.</text>
</comment>
<accession>A0ABU2ED60</accession>